<gene>
    <name evidence="2" type="ORF">L596_000855</name>
</gene>
<reference evidence="2 3" key="2">
    <citation type="journal article" date="2019" name="G3 (Bethesda)">
        <title>Hybrid Assembly of the Genome of the Entomopathogenic Nematode Steinernema carpocapsae Identifies the X-Chromosome.</title>
        <authorList>
            <person name="Serra L."/>
            <person name="Macchietto M."/>
            <person name="Macias-Munoz A."/>
            <person name="McGill C.J."/>
            <person name="Rodriguez I.M."/>
            <person name="Rodriguez B."/>
            <person name="Murad R."/>
            <person name="Mortazavi A."/>
        </authorList>
    </citation>
    <scope>NUCLEOTIDE SEQUENCE [LARGE SCALE GENOMIC DNA]</scope>
    <source>
        <strain evidence="2 3">ALL</strain>
    </source>
</reference>
<feature type="compositionally biased region" description="Basic and acidic residues" evidence="1">
    <location>
        <begin position="36"/>
        <end position="49"/>
    </location>
</feature>
<dbReference type="AlphaFoldDB" id="A0A4U8UNJ6"/>
<proteinExistence type="predicted"/>
<organism evidence="2 3">
    <name type="scientific">Steinernema carpocapsae</name>
    <name type="common">Entomopathogenic nematode</name>
    <dbReference type="NCBI Taxonomy" id="34508"/>
    <lineage>
        <taxon>Eukaryota</taxon>
        <taxon>Metazoa</taxon>
        <taxon>Ecdysozoa</taxon>
        <taxon>Nematoda</taxon>
        <taxon>Chromadorea</taxon>
        <taxon>Rhabditida</taxon>
        <taxon>Tylenchina</taxon>
        <taxon>Panagrolaimomorpha</taxon>
        <taxon>Strongyloidoidea</taxon>
        <taxon>Steinernematidae</taxon>
        <taxon>Steinernema</taxon>
    </lineage>
</organism>
<feature type="region of interest" description="Disordered" evidence="1">
    <location>
        <begin position="1"/>
        <end position="50"/>
    </location>
</feature>
<dbReference type="EMBL" id="AZBU02000001">
    <property type="protein sequence ID" value="TMS33078.1"/>
    <property type="molecule type" value="Genomic_DNA"/>
</dbReference>
<sequence>MALQNSQHSQKRKRENMYEPVAWSSSVAGLQCGSRRSAEQETRTGDGDGVRCQSKYMYIEHIYANNLMRSIEIEVTSGWRAAENAFFSQLAAESLRAAMTMTAIRH</sequence>
<evidence type="ECO:0000313" key="3">
    <source>
        <dbReference type="Proteomes" id="UP000298663"/>
    </source>
</evidence>
<reference evidence="2 3" key="1">
    <citation type="journal article" date="2015" name="Genome Biol.">
        <title>Comparative genomics of Steinernema reveals deeply conserved gene regulatory networks.</title>
        <authorList>
            <person name="Dillman A.R."/>
            <person name="Macchietto M."/>
            <person name="Porter C.F."/>
            <person name="Rogers A."/>
            <person name="Williams B."/>
            <person name="Antoshechkin I."/>
            <person name="Lee M.M."/>
            <person name="Goodwin Z."/>
            <person name="Lu X."/>
            <person name="Lewis E.E."/>
            <person name="Goodrich-Blair H."/>
            <person name="Stock S.P."/>
            <person name="Adams B.J."/>
            <person name="Sternberg P.W."/>
            <person name="Mortazavi A."/>
        </authorList>
    </citation>
    <scope>NUCLEOTIDE SEQUENCE [LARGE SCALE GENOMIC DNA]</scope>
    <source>
        <strain evidence="2 3">ALL</strain>
    </source>
</reference>
<keyword evidence="3" id="KW-1185">Reference proteome</keyword>
<evidence type="ECO:0000313" key="2">
    <source>
        <dbReference type="EMBL" id="TMS33078.1"/>
    </source>
</evidence>
<dbReference type="Proteomes" id="UP000298663">
    <property type="component" value="Unassembled WGS sequence"/>
</dbReference>
<evidence type="ECO:0000256" key="1">
    <source>
        <dbReference type="SAM" id="MobiDB-lite"/>
    </source>
</evidence>
<comment type="caution">
    <text evidence="2">The sequence shown here is derived from an EMBL/GenBank/DDBJ whole genome shotgun (WGS) entry which is preliminary data.</text>
</comment>
<protein>
    <submittedName>
        <fullName evidence="2">Uncharacterized protein</fullName>
    </submittedName>
</protein>
<name>A0A4U8UNJ6_STECR</name>
<accession>A0A4U8UNJ6</accession>